<dbReference type="InterPro" id="IPR014720">
    <property type="entry name" value="dsRBD_dom"/>
</dbReference>
<feature type="domain" description="A to I editase" evidence="4">
    <location>
        <begin position="302"/>
        <end position="593"/>
    </location>
</feature>
<dbReference type="AlphaFoldDB" id="A0AA38M0Z3"/>
<dbReference type="Gene3D" id="3.30.160.20">
    <property type="match status" value="2"/>
</dbReference>
<reference evidence="5" key="1">
    <citation type="journal article" date="2023" name="G3 (Bethesda)">
        <title>Whole genome assemblies of Zophobas morio and Tenebrio molitor.</title>
        <authorList>
            <person name="Kaur S."/>
            <person name="Stinson S.A."/>
            <person name="diCenzo G.C."/>
        </authorList>
    </citation>
    <scope>NUCLEOTIDE SEQUENCE</scope>
    <source>
        <strain evidence="5">QUZm001</strain>
    </source>
</reference>
<dbReference type="Proteomes" id="UP001168821">
    <property type="component" value="Unassembled WGS sequence"/>
</dbReference>
<dbReference type="GO" id="GO:0005737">
    <property type="term" value="C:cytoplasm"/>
    <property type="evidence" value="ECO:0007669"/>
    <property type="project" value="TreeGrafter"/>
</dbReference>
<sequence length="597" mass="66161">MSSNNSVSAILKRILKETSQLKQKLDKIDKTLENYNNNFNVFKHQIASAMKNQSEAQQENREATNTSSKNKKKKETTSDATQPTKKAKTEPPKTKNIDNPICVLNELRPGLKYTVDQTGPIHAATFFARIKVDGLTYCGQGSSKKIAKTNAAKPAVHVLTNPPKTTPTKTKTKNKKVQNPAMVLNQLYPNSIYTCQEHKIGFKITITIGEHKFSGAGTSKKVAKKAAAADALAKLMAILKSPTPKQLSDSVSDDQKKADYIGRIVHEKFKTLMGNSDHANFKVLAGIVMMQKDNLSSCKVISVNTGTKCIPGEHISLSGVTLNDMHAEILSRRGLINFFYDQLDLLAGSKQHQSIFTLRKDGNGYKLKDGNTSIRGQLRVKIEASEGTSIKNRSALQTWDGILGGENLLTMSCSDKICKWNVVGLQGALLSHFIEPIYLKSIILGSLMHETHLYRAICGRIESEVTGLPNLFQLNKPSLFLLTSRQTRDVGKSPRLSINWCLSSPQPEIVRTNTGKPEGGNSKLCKREFMIKFMNTRGKIFSITEVESKSLKTYGDIKEAASSYQVAKTRLYEAFIKANLGTWISKPTEQDMFQLVK</sequence>
<keyword evidence="6" id="KW-1185">Reference proteome</keyword>
<evidence type="ECO:0000256" key="2">
    <source>
        <dbReference type="SAM" id="MobiDB-lite"/>
    </source>
</evidence>
<evidence type="ECO:0000259" key="4">
    <source>
        <dbReference type="PROSITE" id="PS50141"/>
    </source>
</evidence>
<keyword evidence="1" id="KW-0694">RNA-binding</keyword>
<dbReference type="GO" id="GO:0003726">
    <property type="term" value="F:double-stranded RNA adenosine deaminase activity"/>
    <property type="evidence" value="ECO:0007669"/>
    <property type="project" value="TreeGrafter"/>
</dbReference>
<dbReference type="PANTHER" id="PTHR10910:SF62">
    <property type="entry name" value="AT07585P-RELATED"/>
    <property type="match status" value="1"/>
</dbReference>
<evidence type="ECO:0000256" key="1">
    <source>
        <dbReference type="PROSITE-ProRule" id="PRU00266"/>
    </source>
</evidence>
<feature type="compositionally biased region" description="Basic and acidic residues" evidence="2">
    <location>
        <begin position="87"/>
        <end position="96"/>
    </location>
</feature>
<dbReference type="SMART" id="SM00552">
    <property type="entry name" value="ADEAMc"/>
    <property type="match status" value="1"/>
</dbReference>
<dbReference type="PROSITE" id="PS50137">
    <property type="entry name" value="DS_RBD"/>
    <property type="match status" value="2"/>
</dbReference>
<dbReference type="InterPro" id="IPR002466">
    <property type="entry name" value="A_deamin"/>
</dbReference>
<comment type="caution">
    <text evidence="5">The sequence shown here is derived from an EMBL/GenBank/DDBJ whole genome shotgun (WGS) entry which is preliminary data.</text>
</comment>
<accession>A0AA38M0Z3</accession>
<organism evidence="5 6">
    <name type="scientific">Zophobas morio</name>
    <dbReference type="NCBI Taxonomy" id="2755281"/>
    <lineage>
        <taxon>Eukaryota</taxon>
        <taxon>Metazoa</taxon>
        <taxon>Ecdysozoa</taxon>
        <taxon>Arthropoda</taxon>
        <taxon>Hexapoda</taxon>
        <taxon>Insecta</taxon>
        <taxon>Pterygota</taxon>
        <taxon>Neoptera</taxon>
        <taxon>Endopterygota</taxon>
        <taxon>Coleoptera</taxon>
        <taxon>Polyphaga</taxon>
        <taxon>Cucujiformia</taxon>
        <taxon>Tenebrionidae</taxon>
        <taxon>Zophobas</taxon>
    </lineage>
</organism>
<dbReference type="SUPFAM" id="SSF54768">
    <property type="entry name" value="dsRNA-binding domain-like"/>
    <property type="match status" value="2"/>
</dbReference>
<feature type="domain" description="DRBM" evidence="3">
    <location>
        <begin position="197"/>
        <end position="237"/>
    </location>
</feature>
<dbReference type="PANTHER" id="PTHR10910">
    <property type="entry name" value="EUKARYOTE SPECIFIC DSRNA BINDING PROTEIN"/>
    <property type="match status" value="1"/>
</dbReference>
<proteinExistence type="predicted"/>
<dbReference type="GO" id="GO:0006382">
    <property type="term" value="P:adenosine to inosine editing"/>
    <property type="evidence" value="ECO:0007669"/>
    <property type="project" value="TreeGrafter"/>
</dbReference>
<evidence type="ECO:0000259" key="3">
    <source>
        <dbReference type="PROSITE" id="PS50137"/>
    </source>
</evidence>
<evidence type="ECO:0000313" key="5">
    <source>
        <dbReference type="EMBL" id="KAJ3639636.1"/>
    </source>
</evidence>
<dbReference type="GO" id="GO:0010468">
    <property type="term" value="P:regulation of gene expression"/>
    <property type="evidence" value="ECO:0007669"/>
    <property type="project" value="UniProtKB-ARBA"/>
</dbReference>
<dbReference type="GO" id="GO:0005730">
    <property type="term" value="C:nucleolus"/>
    <property type="evidence" value="ECO:0007669"/>
    <property type="project" value="TreeGrafter"/>
</dbReference>
<dbReference type="SMART" id="SM00358">
    <property type="entry name" value="DSRM"/>
    <property type="match status" value="2"/>
</dbReference>
<name>A0AA38M0Z3_9CUCU</name>
<feature type="region of interest" description="Disordered" evidence="2">
    <location>
        <begin position="49"/>
        <end position="97"/>
    </location>
</feature>
<dbReference type="GO" id="GO:0008251">
    <property type="term" value="F:tRNA-specific adenosine deaminase activity"/>
    <property type="evidence" value="ECO:0007669"/>
    <property type="project" value="TreeGrafter"/>
</dbReference>
<dbReference type="Pfam" id="PF02137">
    <property type="entry name" value="A_deamin"/>
    <property type="match status" value="2"/>
</dbReference>
<protein>
    <recommendedName>
        <fullName evidence="7">Double-stranded RNA-specific editase Adar</fullName>
    </recommendedName>
</protein>
<dbReference type="EMBL" id="JALNTZ010000010">
    <property type="protein sequence ID" value="KAJ3639636.1"/>
    <property type="molecule type" value="Genomic_DNA"/>
</dbReference>
<dbReference type="GO" id="GO:0003725">
    <property type="term" value="F:double-stranded RNA binding"/>
    <property type="evidence" value="ECO:0007669"/>
    <property type="project" value="TreeGrafter"/>
</dbReference>
<dbReference type="GO" id="GO:0006396">
    <property type="term" value="P:RNA processing"/>
    <property type="evidence" value="ECO:0007669"/>
    <property type="project" value="InterPro"/>
</dbReference>
<feature type="domain" description="DRBM" evidence="3">
    <location>
        <begin position="115"/>
        <end position="161"/>
    </location>
</feature>
<evidence type="ECO:0008006" key="7">
    <source>
        <dbReference type="Google" id="ProtNLM"/>
    </source>
</evidence>
<evidence type="ECO:0000313" key="6">
    <source>
        <dbReference type="Proteomes" id="UP001168821"/>
    </source>
</evidence>
<dbReference type="PROSITE" id="PS50141">
    <property type="entry name" value="A_DEAMIN_EDITASE"/>
    <property type="match status" value="1"/>
</dbReference>
<gene>
    <name evidence="5" type="ORF">Zmor_002981</name>
</gene>
<dbReference type="Pfam" id="PF00035">
    <property type="entry name" value="dsrm"/>
    <property type="match status" value="2"/>
</dbReference>